<dbReference type="Gene3D" id="3.40.50.10490">
    <property type="entry name" value="Glucose-6-phosphate isomerase like protein, domain 1"/>
    <property type="match status" value="2"/>
</dbReference>
<feature type="domain" description="SIS" evidence="2">
    <location>
        <begin position="70"/>
        <end position="249"/>
    </location>
</feature>
<gene>
    <name evidence="3" type="ORF">ACFPDQ_06200</name>
</gene>
<comment type="caution">
    <text evidence="3">The sequence shown here is derived from an EMBL/GenBank/DDBJ whole genome shotgun (WGS) entry which is preliminary data.</text>
</comment>
<dbReference type="PROSITE" id="PS51464">
    <property type="entry name" value="SIS"/>
    <property type="match status" value="1"/>
</dbReference>
<keyword evidence="1" id="KW-0119">Carbohydrate metabolism</keyword>
<dbReference type="Pfam" id="PF22645">
    <property type="entry name" value="GKRP_SIS_N"/>
    <property type="match status" value="1"/>
</dbReference>
<evidence type="ECO:0000259" key="2">
    <source>
        <dbReference type="PROSITE" id="PS51464"/>
    </source>
</evidence>
<proteinExistence type="predicted"/>
<keyword evidence="4" id="KW-1185">Reference proteome</keyword>
<reference evidence="4" key="1">
    <citation type="journal article" date="2019" name="Int. J. Syst. Evol. Microbiol.">
        <title>The Global Catalogue of Microorganisms (GCM) 10K type strain sequencing project: providing services to taxonomists for standard genome sequencing and annotation.</title>
        <authorList>
            <consortium name="The Broad Institute Genomics Platform"/>
            <consortium name="The Broad Institute Genome Sequencing Center for Infectious Disease"/>
            <person name="Wu L."/>
            <person name="Ma J."/>
        </authorList>
    </citation>
    <scope>NUCLEOTIDE SEQUENCE [LARGE SCALE GENOMIC DNA]</scope>
    <source>
        <strain evidence="4">CGMCC 1.13718</strain>
    </source>
</reference>
<sequence>MGLIKDWSFFWDNREKFRLGHLTTEKPNPKTIGLAEKSQIDLELAIEMIRSVDIDAIEKLKEYSKEFELLKSDISKALNANKVFISGCGATGRLALLLESLWKRYAPANLKDKVIGFMAGGDAALVKSVEGFEDHPEYATRHVKELGFSENDLMVGVTEGGETPFVLSTVEYAKANSKVEPWLIYCNSDESLKSVKRSDDLITSDDVKSLSLTIESMALAGSTRMQATTVQTLFVGLALFAQFEKINFLKELAALLDGVKSINASDVKDFTTFESECYRNGGFTTYITDDELGLTILTDTTERAPTFSVTPFENINNKEDKTSYCYLSIKDSNTNTWSKILNHKPRTLEWDFSIADTGIERLEGFNISAQAVKRRSSLNNHKVVEVIKNENGYTVVYDDKSFSIKHKKMSEVTSQVLLKILLNTHSTLLMGRLGRYTSNIMTYVSPANNKLIDRSTRYVEYLLEQTGHPKVEYDDLVQKLYEISKNLTKTDSIVMETYNQIITKEA</sequence>
<dbReference type="Proteomes" id="UP001595926">
    <property type="component" value="Unassembled WGS sequence"/>
</dbReference>
<evidence type="ECO:0000313" key="4">
    <source>
        <dbReference type="Proteomes" id="UP001595926"/>
    </source>
</evidence>
<dbReference type="EMBL" id="JBHSJH010000002">
    <property type="protein sequence ID" value="MFC4892637.1"/>
    <property type="molecule type" value="Genomic_DNA"/>
</dbReference>
<dbReference type="InterPro" id="IPR040190">
    <property type="entry name" value="MURQ/GCKR"/>
</dbReference>
<dbReference type="PANTHER" id="PTHR10088">
    <property type="entry name" value="GLUCOKINASE REGULATORY PROTEIN"/>
    <property type="match status" value="1"/>
</dbReference>
<protein>
    <recommendedName>
        <fullName evidence="2">SIS domain-containing protein</fullName>
    </recommendedName>
</protein>
<accession>A0ABV9TCC3</accession>
<dbReference type="InterPro" id="IPR046348">
    <property type="entry name" value="SIS_dom_sf"/>
</dbReference>
<name>A0ABV9TCC3_9GAMM</name>
<dbReference type="PANTHER" id="PTHR10088:SF4">
    <property type="entry name" value="GLUCOKINASE REGULATORY PROTEIN"/>
    <property type="match status" value="1"/>
</dbReference>
<evidence type="ECO:0000256" key="1">
    <source>
        <dbReference type="ARBA" id="ARBA00023277"/>
    </source>
</evidence>
<evidence type="ECO:0000313" key="3">
    <source>
        <dbReference type="EMBL" id="MFC4892637.1"/>
    </source>
</evidence>
<dbReference type="RefSeq" id="WP_119330002.1">
    <property type="nucleotide sequence ID" value="NZ_JBHSJH010000002.1"/>
</dbReference>
<dbReference type="InterPro" id="IPR001347">
    <property type="entry name" value="SIS_dom"/>
</dbReference>
<dbReference type="SUPFAM" id="SSF53697">
    <property type="entry name" value="SIS domain"/>
    <property type="match status" value="1"/>
</dbReference>
<organism evidence="3 4">
    <name type="scientific">Pseudofrancisella aestuarii</name>
    <dbReference type="NCBI Taxonomy" id="2670347"/>
    <lineage>
        <taxon>Bacteria</taxon>
        <taxon>Pseudomonadati</taxon>
        <taxon>Pseudomonadota</taxon>
        <taxon>Gammaproteobacteria</taxon>
        <taxon>Thiotrichales</taxon>
        <taxon>Francisellaceae</taxon>
        <taxon>Pseudofrancisella</taxon>
    </lineage>
</organism>